<dbReference type="Pfam" id="PF03992">
    <property type="entry name" value="ABM"/>
    <property type="match status" value="1"/>
</dbReference>
<dbReference type="HOGENOM" id="CLU_2462030_0_0_11"/>
<evidence type="ECO:0000313" key="2">
    <source>
        <dbReference type="EMBL" id="ABK52135.1"/>
    </source>
</evidence>
<name>A0LRS5_ACIC1</name>
<gene>
    <name evidence="2" type="ordered locus">Acel_0361</name>
</gene>
<dbReference type="SUPFAM" id="SSF54909">
    <property type="entry name" value="Dimeric alpha+beta barrel"/>
    <property type="match status" value="1"/>
</dbReference>
<dbReference type="eggNOG" id="COG1359">
    <property type="taxonomic scope" value="Bacteria"/>
</dbReference>
<organism evidence="2 3">
    <name type="scientific">Acidothermus cellulolyticus (strain ATCC 43068 / DSM 8971 / 11B)</name>
    <dbReference type="NCBI Taxonomy" id="351607"/>
    <lineage>
        <taxon>Bacteria</taxon>
        <taxon>Bacillati</taxon>
        <taxon>Actinomycetota</taxon>
        <taxon>Actinomycetes</taxon>
        <taxon>Acidothermales</taxon>
        <taxon>Acidothermaceae</taxon>
        <taxon>Acidothermus</taxon>
    </lineage>
</organism>
<protein>
    <recommendedName>
        <fullName evidence="1">ABM domain-containing protein</fullName>
    </recommendedName>
</protein>
<dbReference type="STRING" id="351607.Acel_0361"/>
<dbReference type="AlphaFoldDB" id="A0LRS5"/>
<evidence type="ECO:0000313" key="3">
    <source>
        <dbReference type="Proteomes" id="UP000008221"/>
    </source>
</evidence>
<dbReference type="InParanoid" id="A0LRS5"/>
<evidence type="ECO:0000259" key="1">
    <source>
        <dbReference type="Pfam" id="PF03992"/>
    </source>
</evidence>
<sequence length="88" mass="10027">MWEARIHRGQLDEFCVWVRDAAWPQYRAAPGFCGGELYRSDEQSRAVVVSRWTDADALADGNNWFDLGAERFCAGDAKAWEFTVVPVE</sequence>
<dbReference type="KEGG" id="ace:Acel_0361"/>
<accession>A0LRS5</accession>
<keyword evidence="3" id="KW-1185">Reference proteome</keyword>
<dbReference type="Gene3D" id="3.30.70.100">
    <property type="match status" value="1"/>
</dbReference>
<dbReference type="InterPro" id="IPR011008">
    <property type="entry name" value="Dimeric_a/b-barrel"/>
</dbReference>
<dbReference type="EMBL" id="CP000481">
    <property type="protein sequence ID" value="ABK52135.1"/>
    <property type="molecule type" value="Genomic_DNA"/>
</dbReference>
<feature type="domain" description="ABM" evidence="1">
    <location>
        <begin position="4"/>
        <end position="59"/>
    </location>
</feature>
<dbReference type="Proteomes" id="UP000008221">
    <property type="component" value="Chromosome"/>
</dbReference>
<proteinExistence type="predicted"/>
<reference evidence="2 3" key="1">
    <citation type="journal article" date="2009" name="Genome Res.">
        <title>Complete genome of the cellulolytic thermophile Acidothermus cellulolyticus 11B provides insights into its ecophysiological and evolutionary adaptations.</title>
        <authorList>
            <person name="Barabote R.D."/>
            <person name="Xie G."/>
            <person name="Leu D.H."/>
            <person name="Normand P."/>
            <person name="Necsulea A."/>
            <person name="Daubin V."/>
            <person name="Medigue C."/>
            <person name="Adney W.S."/>
            <person name="Xu X.C."/>
            <person name="Lapidus A."/>
            <person name="Parales R.E."/>
            <person name="Detter C."/>
            <person name="Pujic P."/>
            <person name="Bruce D."/>
            <person name="Lavire C."/>
            <person name="Challacombe J.F."/>
            <person name="Brettin T.S."/>
            <person name="Berry A.M."/>
        </authorList>
    </citation>
    <scope>NUCLEOTIDE SEQUENCE [LARGE SCALE GENOMIC DNA]</scope>
    <source>
        <strain evidence="3">ATCC 43068 / DSM 8971 / 11B</strain>
    </source>
</reference>
<dbReference type="InterPro" id="IPR007138">
    <property type="entry name" value="ABM_dom"/>
</dbReference>